<evidence type="ECO:0000313" key="2">
    <source>
        <dbReference type="EMBL" id="MBL1220907.1"/>
    </source>
</evidence>
<comment type="caution">
    <text evidence="2">The sequence shown here is derived from an EMBL/GenBank/DDBJ whole genome shotgun (WGS) entry which is preliminary data.</text>
</comment>
<keyword evidence="1" id="KW-0472">Membrane</keyword>
<protein>
    <submittedName>
        <fullName evidence="2">Uncharacterized protein</fullName>
    </submittedName>
</protein>
<gene>
    <name evidence="2" type="ORF">JET18_08665</name>
</gene>
<dbReference type="Proteomes" id="UP000661696">
    <property type="component" value="Unassembled WGS sequence"/>
</dbReference>
<accession>A0ABS1QF04</accession>
<keyword evidence="1" id="KW-0812">Transmembrane</keyword>
<proteinExistence type="predicted"/>
<keyword evidence="3" id="KW-1185">Reference proteome</keyword>
<dbReference type="EMBL" id="JAELVM010000001">
    <property type="protein sequence ID" value="MBL1220907.1"/>
    <property type="molecule type" value="Genomic_DNA"/>
</dbReference>
<evidence type="ECO:0000256" key="1">
    <source>
        <dbReference type="SAM" id="Phobius"/>
    </source>
</evidence>
<reference evidence="2 3" key="1">
    <citation type="submission" date="2020-12" db="EMBL/GenBank/DDBJ databases">
        <title>Chryseobacterium endoalhailicus sp. nov., isolated from seed of leguminous plant.</title>
        <authorList>
            <person name="Zhang X."/>
        </authorList>
    </citation>
    <scope>NUCLEOTIDE SEQUENCE [LARGE SCALE GENOMIC DNA]</scope>
    <source>
        <strain evidence="2 3">L7</strain>
    </source>
</reference>
<organism evidence="2 3">
    <name type="scientific">Chryseobacterium endalhagicum</name>
    <dbReference type="NCBI Taxonomy" id="2797638"/>
    <lineage>
        <taxon>Bacteria</taxon>
        <taxon>Pseudomonadati</taxon>
        <taxon>Bacteroidota</taxon>
        <taxon>Flavobacteriia</taxon>
        <taxon>Flavobacteriales</taxon>
        <taxon>Weeksellaceae</taxon>
        <taxon>Chryseobacterium group</taxon>
        <taxon>Chryseobacterium</taxon>
    </lineage>
</organism>
<name>A0ABS1QF04_9FLAO</name>
<dbReference type="RefSeq" id="WP_202090209.1">
    <property type="nucleotide sequence ID" value="NZ_JAELVM010000001.1"/>
</dbReference>
<keyword evidence="1" id="KW-1133">Transmembrane helix</keyword>
<feature type="transmembrane region" description="Helical" evidence="1">
    <location>
        <begin position="6"/>
        <end position="25"/>
    </location>
</feature>
<sequence length="56" mass="6452">MRNIAYRLISCLSVFFALVLLYDLIRELKEGMSVFEIYFLPFLAALIVFSNGILGF</sequence>
<feature type="transmembrane region" description="Helical" evidence="1">
    <location>
        <begin position="37"/>
        <end position="54"/>
    </location>
</feature>
<evidence type="ECO:0000313" key="3">
    <source>
        <dbReference type="Proteomes" id="UP000661696"/>
    </source>
</evidence>